<comment type="caution">
    <text evidence="1">The sequence shown here is derived from an EMBL/GenBank/DDBJ whole genome shotgun (WGS) entry which is preliminary data.</text>
</comment>
<gene>
    <name evidence="1" type="ORF">HPB50_005824</name>
</gene>
<keyword evidence="2" id="KW-1185">Reference proteome</keyword>
<dbReference type="Proteomes" id="UP000821845">
    <property type="component" value="Chromosome 10"/>
</dbReference>
<evidence type="ECO:0000313" key="2">
    <source>
        <dbReference type="Proteomes" id="UP000821845"/>
    </source>
</evidence>
<protein>
    <submittedName>
        <fullName evidence="1">Uncharacterized protein</fullName>
    </submittedName>
</protein>
<sequence length="339" mass="37453">MAGPALRSLLQLRPAVLGTVVTIYRRCHGYVRDHYFGFFREGTAYHRTVATGTQLGAATPEVPVLSALGDDQLVNAVLSSSSSVVKGGHVHALERECCRRVGSLTPEVAIRVMDAWATCSPHCGSTYVRKLLHAVDVRQLPWPHLIHLLYLLALKKCSLPTDFVSAVEERLPECQLEGDFRELAVLCSSLFKLKIRVSDDGFLHLISQRTACALASCEDRFDIVAALKFLRLCEHYSADVLKNLASYIAAHSRELVVTECAHMLAAFSSVAAYDRDTFNYLEDRVVSLLREHASTKHNSSRLHPSLYPRVKDVAKVLWAFAAVNHSTEGESLQVGSPVS</sequence>
<evidence type="ECO:0000313" key="1">
    <source>
        <dbReference type="EMBL" id="KAH6942452.1"/>
    </source>
</evidence>
<proteinExistence type="predicted"/>
<organism evidence="1 2">
    <name type="scientific">Hyalomma asiaticum</name>
    <name type="common">Tick</name>
    <dbReference type="NCBI Taxonomy" id="266040"/>
    <lineage>
        <taxon>Eukaryota</taxon>
        <taxon>Metazoa</taxon>
        <taxon>Ecdysozoa</taxon>
        <taxon>Arthropoda</taxon>
        <taxon>Chelicerata</taxon>
        <taxon>Arachnida</taxon>
        <taxon>Acari</taxon>
        <taxon>Parasitiformes</taxon>
        <taxon>Ixodida</taxon>
        <taxon>Ixodoidea</taxon>
        <taxon>Ixodidae</taxon>
        <taxon>Hyalomminae</taxon>
        <taxon>Hyalomma</taxon>
    </lineage>
</organism>
<dbReference type="EMBL" id="CM023490">
    <property type="protein sequence ID" value="KAH6942452.1"/>
    <property type="molecule type" value="Genomic_DNA"/>
</dbReference>
<accession>A0ACB7T4R4</accession>
<name>A0ACB7T4R4_HYAAI</name>
<reference evidence="1" key="1">
    <citation type="submission" date="2020-05" db="EMBL/GenBank/DDBJ databases">
        <title>Large-scale comparative analyses of tick genomes elucidate their genetic diversity and vector capacities.</title>
        <authorList>
            <person name="Jia N."/>
            <person name="Wang J."/>
            <person name="Shi W."/>
            <person name="Du L."/>
            <person name="Sun Y."/>
            <person name="Zhan W."/>
            <person name="Jiang J."/>
            <person name="Wang Q."/>
            <person name="Zhang B."/>
            <person name="Ji P."/>
            <person name="Sakyi L.B."/>
            <person name="Cui X."/>
            <person name="Yuan T."/>
            <person name="Jiang B."/>
            <person name="Yang W."/>
            <person name="Lam T.T.-Y."/>
            <person name="Chang Q."/>
            <person name="Ding S."/>
            <person name="Wang X."/>
            <person name="Zhu J."/>
            <person name="Ruan X."/>
            <person name="Zhao L."/>
            <person name="Wei J."/>
            <person name="Que T."/>
            <person name="Du C."/>
            <person name="Cheng J."/>
            <person name="Dai P."/>
            <person name="Han X."/>
            <person name="Huang E."/>
            <person name="Gao Y."/>
            <person name="Liu J."/>
            <person name="Shao H."/>
            <person name="Ye R."/>
            <person name="Li L."/>
            <person name="Wei W."/>
            <person name="Wang X."/>
            <person name="Wang C."/>
            <person name="Yang T."/>
            <person name="Huo Q."/>
            <person name="Li W."/>
            <person name="Guo W."/>
            <person name="Chen H."/>
            <person name="Zhou L."/>
            <person name="Ni X."/>
            <person name="Tian J."/>
            <person name="Zhou Y."/>
            <person name="Sheng Y."/>
            <person name="Liu T."/>
            <person name="Pan Y."/>
            <person name="Xia L."/>
            <person name="Li J."/>
            <person name="Zhao F."/>
            <person name="Cao W."/>
        </authorList>
    </citation>
    <scope>NUCLEOTIDE SEQUENCE</scope>
    <source>
        <strain evidence="1">Hyas-2018</strain>
    </source>
</reference>